<dbReference type="OMA" id="WPNIESE"/>
<feature type="signal peptide" evidence="1">
    <location>
        <begin position="1"/>
        <end position="16"/>
    </location>
</feature>
<proteinExistence type="predicted"/>
<evidence type="ECO:0000313" key="2">
    <source>
        <dbReference type="EMBL" id="KIS66193.1"/>
    </source>
</evidence>
<reference evidence="2 3" key="1">
    <citation type="journal article" date="2006" name="Nature">
        <title>Insights from the genome of the biotrophic fungal plant pathogen Ustilago maydis.</title>
        <authorList>
            <person name="Kamper J."/>
            <person name="Kahmann R."/>
            <person name="Bolker M."/>
            <person name="Ma L.J."/>
            <person name="Brefort T."/>
            <person name="Saville B.J."/>
            <person name="Banuett F."/>
            <person name="Kronstad J.W."/>
            <person name="Gold S.E."/>
            <person name="Muller O."/>
            <person name="Perlin M.H."/>
            <person name="Wosten H.A."/>
            <person name="de Vries R."/>
            <person name="Ruiz-Herrera J."/>
            <person name="Reynaga-Pena C.G."/>
            <person name="Snetselaar K."/>
            <person name="McCann M."/>
            <person name="Perez-Martin J."/>
            <person name="Feldbrugge M."/>
            <person name="Basse C.W."/>
            <person name="Steinberg G."/>
            <person name="Ibeas J.I."/>
            <person name="Holloman W."/>
            <person name="Guzman P."/>
            <person name="Farman M."/>
            <person name="Stajich J.E."/>
            <person name="Sentandreu R."/>
            <person name="Gonzalez-Prieto J.M."/>
            <person name="Kennell J.C."/>
            <person name="Molina L."/>
            <person name="Schirawski J."/>
            <person name="Mendoza-Mendoza A."/>
            <person name="Greilinger D."/>
            <person name="Munch K."/>
            <person name="Rossel N."/>
            <person name="Scherer M."/>
            <person name="Vranes M."/>
            <person name="Ladendorf O."/>
            <person name="Vincon V."/>
            <person name="Fuchs U."/>
            <person name="Sandrock B."/>
            <person name="Meng S."/>
            <person name="Ho E.C."/>
            <person name="Cahill M.J."/>
            <person name="Boyce K.J."/>
            <person name="Klose J."/>
            <person name="Klosterman S.J."/>
            <person name="Deelstra H.J."/>
            <person name="Ortiz-Castellanos L."/>
            <person name="Li W."/>
            <person name="Sanchez-Alonso P."/>
            <person name="Schreier P.H."/>
            <person name="Hauser-Hahn I."/>
            <person name="Vaupel M."/>
            <person name="Koopmann E."/>
            <person name="Friedrich G."/>
            <person name="Voss H."/>
            <person name="Schluter T."/>
            <person name="Margolis J."/>
            <person name="Platt D."/>
            <person name="Swimmer C."/>
            <person name="Gnirke A."/>
            <person name="Chen F."/>
            <person name="Vysotskaia V."/>
            <person name="Mannhaupt G."/>
            <person name="Guldener U."/>
            <person name="Munsterkotter M."/>
            <person name="Haase D."/>
            <person name="Oesterheld M."/>
            <person name="Mewes H.W."/>
            <person name="Mauceli E.W."/>
            <person name="DeCaprio D."/>
            <person name="Wade C.M."/>
            <person name="Butler J."/>
            <person name="Young S."/>
            <person name="Jaffe D.B."/>
            <person name="Calvo S."/>
            <person name="Nusbaum C."/>
            <person name="Galagan J."/>
            <person name="Birren B.W."/>
        </authorList>
    </citation>
    <scope>NUCLEOTIDE SEQUENCE [LARGE SCALE GENOMIC DNA]</scope>
    <source>
        <strain evidence="3">DSM 14603 / FGSC 9021 / UM521</strain>
    </source>
</reference>
<organism evidence="2 3">
    <name type="scientific">Mycosarcoma maydis</name>
    <name type="common">Corn smut fungus</name>
    <name type="synonym">Ustilago maydis</name>
    <dbReference type="NCBI Taxonomy" id="5270"/>
    <lineage>
        <taxon>Eukaryota</taxon>
        <taxon>Fungi</taxon>
        <taxon>Dikarya</taxon>
        <taxon>Basidiomycota</taxon>
        <taxon>Ustilaginomycotina</taxon>
        <taxon>Ustilaginomycetes</taxon>
        <taxon>Ustilaginales</taxon>
        <taxon>Ustilaginaceae</taxon>
        <taxon>Mycosarcoma</taxon>
    </lineage>
</organism>
<protein>
    <submittedName>
        <fullName evidence="2">Uncharacterized protein</fullName>
    </submittedName>
</protein>
<dbReference type="GeneID" id="23565679"/>
<evidence type="ECO:0000256" key="1">
    <source>
        <dbReference type="SAM" id="SignalP"/>
    </source>
</evidence>
<gene>
    <name evidence="2" type="ORF">UMAG_05929</name>
</gene>
<feature type="chain" id="PRO_5002228654" evidence="1">
    <location>
        <begin position="17"/>
        <end position="156"/>
    </location>
</feature>
<dbReference type="KEGG" id="uma:UMAG_05929"/>
<keyword evidence="3" id="KW-1185">Reference proteome</keyword>
<dbReference type="InParanoid" id="A0A0D1CGU6"/>
<dbReference type="EMBL" id="CM003159">
    <property type="protein sequence ID" value="KIS66193.1"/>
    <property type="molecule type" value="Genomic_DNA"/>
</dbReference>
<sequence>MKICTLLLFAIQVVAPQPRLSNKQRKHYNASLRFLRSVHGVNPDYTPVEYLPHIAPAWPNIESEVWETARTSGNGAVLWTLDDSERNIFATTKIPNHSPLARAWNLHGREDREAYAFWHINQDRHQLLRLDVWPAGLDSGFVEIRHKTDHYARQQS</sequence>
<accession>A0A0D1CGU6</accession>
<dbReference type="VEuPathDB" id="FungiDB:UMAG_05929"/>
<dbReference type="AlphaFoldDB" id="A0A0D1CGU6"/>
<dbReference type="eggNOG" id="ENOG502RE82">
    <property type="taxonomic scope" value="Eukaryota"/>
</dbReference>
<dbReference type="Proteomes" id="UP000000561">
    <property type="component" value="Chromosome 20"/>
</dbReference>
<evidence type="ECO:0000313" key="3">
    <source>
        <dbReference type="Proteomes" id="UP000000561"/>
    </source>
</evidence>
<name>A0A0D1CGU6_MYCMD</name>
<keyword evidence="1" id="KW-0732">Signal</keyword>
<dbReference type="OrthoDB" id="2542148at2759"/>
<dbReference type="RefSeq" id="XP_011392265.1">
    <property type="nucleotide sequence ID" value="XM_011393963.1"/>
</dbReference>